<feature type="domain" description="Dermonecrotic toxin N-terminal" evidence="1">
    <location>
        <begin position="295"/>
        <end position="516"/>
    </location>
</feature>
<accession>A0A6S5U2R1</accession>
<reference evidence="2 3" key="1">
    <citation type="submission" date="2019-12" db="EMBL/GenBank/DDBJ databases">
        <title>complete genome sequences of Pseudomonas putida str. WP8-W18-CRE-01 isolated from wastewater treatment plant effluent.</title>
        <authorList>
            <person name="Sekizuka T."/>
            <person name="Itokawa K."/>
            <person name="Yatsu K."/>
            <person name="Inamine Y."/>
            <person name="Kuroda M."/>
        </authorList>
    </citation>
    <scope>NUCLEOTIDE SEQUENCE [LARGE SCALE GENOMIC DNA]</scope>
    <source>
        <strain evidence="2 3">WP8-W18-CRE-01</strain>
    </source>
</reference>
<sequence>MNFPLTFPSTVSPVAGQDVLSALVVLTMMMQAEVALAPGLPPRVTPVDDPERWLDEHWQVKSDHWWMEQSPLLNEQLRALLTLQVRARALRRGAPRQDIEALLPDADPVFASVSLKTKEGELVRIPGFVALCDNPYDDELSFVLYGLGAGVWFDSHQRMVETLVRYLRADNCWTQGLPARARAALTDTTSVELVLRPLRSRPEVYLLEDMQLLQRRLVIDGLAAEPENGEGAVALVPLFEQLQASVADAVGALRKDLAPQWLRHLSPAERERLAKLHQVVNETERQLAEQTQHSDFYTYASQQLDAWLTAKGFAQLSAEQVRLHVRHDFTADAPPQMVSLLEWVCGGAYHGKRLAMTIQHEGLRNALGDQGVWSLANELQLHRGYVEHVEQTYALDENRYLLSRALDARLQLARQAADFQGLDRRAVRLLEQATQDTRAQRSGTSTITVALLSINGEMLLTDHLYIYSDDIHVLYAPGSPAGDLQAFNSPGQMSFALGALTAMPAGRDYLVERVRHADRPALNRYLTRIASLPQEWSRETITLHPQDIDGWQQVIQHWTELRVMKILDDLEEIRPVVPARPDGTLQRRVDDIDHELRVLMTDYQAAAQVPTFMAYARDRVSERINRFPGKKEGWIDADTVLVELEHGVRQSLTQVVASGYPADFNFRDFARLTSTVGQDLSHLSNRAIDGYIRAARLGEGYCDEIRKSYLDPDADAQSRPLELHRHITGMKIQRDCLVELQSGRLSDAHADWLKPVCMAFHRGSFVDDCKLAMLKINGAAVVGGYLLQSPQAKGTLVYLSDGPGGRYLYTVEDFVEQWRSDALQDWVYAHVSIDDELLIRELNESVRNDDFADASESKGNARIARSLQVLYNIRDLSVALRQRIQRLLADAKRDAYSAARRITQEVFWLVGLVADVIALAFPPARIVLGFIKAGAGFYRSLAALRDGDKTAALLSLLGAVASLPGITDVVKFYGTQLVDRGSKLWSTLFPGESSALSLWVKNQVEALKAFYERHEVFKELGSGAFQPLNKRFEEELSWYTQLVASTEQSAPRQFT</sequence>
<dbReference type="AlphaFoldDB" id="A0A6S5U2R1"/>
<evidence type="ECO:0000313" key="3">
    <source>
        <dbReference type="Proteomes" id="UP000515680"/>
    </source>
</evidence>
<feature type="domain" description="Dermonecrotic toxin N-terminal" evidence="1">
    <location>
        <begin position="649"/>
        <end position="809"/>
    </location>
</feature>
<name>A0A6S5U2R1_PSEPU</name>
<dbReference type="RefSeq" id="WP_182816388.1">
    <property type="nucleotide sequence ID" value="NZ_AP022227.1"/>
</dbReference>
<dbReference type="EMBL" id="AP022227">
    <property type="protein sequence ID" value="BBT41935.1"/>
    <property type="molecule type" value="Genomic_DNA"/>
</dbReference>
<dbReference type="InterPro" id="IPR046673">
    <property type="entry name" value="ToxA_N"/>
</dbReference>
<evidence type="ECO:0000313" key="2">
    <source>
        <dbReference type="EMBL" id="BBT41935.1"/>
    </source>
</evidence>
<dbReference type="Proteomes" id="UP000515680">
    <property type="component" value="Chromosome"/>
</dbReference>
<organism evidence="2 3">
    <name type="scientific">Pseudomonas putida</name>
    <name type="common">Arthrobacter siderocapsulatus</name>
    <dbReference type="NCBI Taxonomy" id="303"/>
    <lineage>
        <taxon>Bacteria</taxon>
        <taxon>Pseudomonadati</taxon>
        <taxon>Pseudomonadota</taxon>
        <taxon>Gammaproteobacteria</taxon>
        <taxon>Pseudomonadales</taxon>
        <taxon>Pseudomonadaceae</taxon>
        <taxon>Pseudomonas</taxon>
    </lineage>
</organism>
<proteinExistence type="predicted"/>
<dbReference type="Pfam" id="PF20178">
    <property type="entry name" value="ToxA_N"/>
    <property type="match status" value="2"/>
</dbReference>
<gene>
    <name evidence="2" type="ORF">WP8W18C01_42760</name>
</gene>
<protein>
    <recommendedName>
        <fullName evidence="1">Dermonecrotic toxin N-terminal domain-containing protein</fullName>
    </recommendedName>
</protein>
<evidence type="ECO:0000259" key="1">
    <source>
        <dbReference type="Pfam" id="PF20178"/>
    </source>
</evidence>